<proteinExistence type="predicted"/>
<dbReference type="ZFIN" id="ZDB-GENE-040426-1286">
    <property type="gene designation" value="zgc:63882"/>
</dbReference>
<feature type="compositionally biased region" description="Basic residues" evidence="1">
    <location>
        <begin position="153"/>
        <end position="174"/>
    </location>
</feature>
<feature type="domain" description="Multiple myeloma tumor-associated protein 2-like N-terminal" evidence="2">
    <location>
        <begin position="9"/>
        <end position="84"/>
    </location>
</feature>
<dbReference type="AlphaFoldDB" id="A0AB32TZL9"/>
<dbReference type="InterPro" id="IPR039207">
    <property type="entry name" value="MMTAG2-like"/>
</dbReference>
<dbReference type="GeneID" id="393373"/>
<dbReference type="PANTHER" id="PTHR14580:SF0">
    <property type="entry name" value="MULTIPLE MYELOMA TUMOR-ASSOCIATED PROTEIN 2"/>
    <property type="match status" value="1"/>
</dbReference>
<evidence type="ECO:0000256" key="1">
    <source>
        <dbReference type="SAM" id="MobiDB-lite"/>
    </source>
</evidence>
<evidence type="ECO:0000313" key="5">
    <source>
        <dbReference type="ZFIN" id="ZDB-GENE-040426-1286"/>
    </source>
</evidence>
<dbReference type="RefSeq" id="XP_068079391.1">
    <property type="nucleotide sequence ID" value="XM_068223290.2"/>
</dbReference>
<keyword evidence="3" id="KW-1185">Reference proteome</keyword>
<evidence type="ECO:0000313" key="3">
    <source>
        <dbReference type="Proteomes" id="UP000000437"/>
    </source>
</evidence>
<dbReference type="PANTHER" id="PTHR14580">
    <property type="entry name" value="MULTIPLE MYELOMA TUMOR-ASSOCIATED PROTEIN 2 FAMILY MEMBER"/>
    <property type="match status" value="1"/>
</dbReference>
<protein>
    <submittedName>
        <fullName evidence="4">Multiple myeloma tumor-associated protein 2 isoform X1</fullName>
    </submittedName>
</protein>
<dbReference type="Pfam" id="PF10159">
    <property type="entry name" value="MMtag"/>
    <property type="match status" value="1"/>
</dbReference>
<gene>
    <name evidence="4 5" type="ORF">zgc:63882</name>
</gene>
<name>A0AB32TZL9_DANRE</name>
<evidence type="ECO:0000313" key="4">
    <source>
        <dbReference type="RefSeq" id="XP_068079391.1"/>
    </source>
</evidence>
<dbReference type="AGR" id="ZFIN:ZDB-GENE-040426-1286"/>
<dbReference type="InterPro" id="IPR019315">
    <property type="entry name" value="MMTA2_N"/>
</dbReference>
<accession>A0AB32TZL9</accession>
<organism evidence="3 4">
    <name type="scientific">Danio rerio</name>
    <name type="common">Zebrafish</name>
    <name type="synonym">Brachydanio rerio</name>
    <dbReference type="NCBI Taxonomy" id="7955"/>
    <lineage>
        <taxon>Eukaryota</taxon>
        <taxon>Metazoa</taxon>
        <taxon>Chordata</taxon>
        <taxon>Craniata</taxon>
        <taxon>Vertebrata</taxon>
        <taxon>Euteleostomi</taxon>
        <taxon>Actinopterygii</taxon>
        <taxon>Neopterygii</taxon>
        <taxon>Teleostei</taxon>
        <taxon>Ostariophysi</taxon>
        <taxon>Cypriniformes</taxon>
        <taxon>Danionidae</taxon>
        <taxon>Danioninae</taxon>
        <taxon>Danio</taxon>
    </lineage>
</organism>
<sequence length="336" mass="37023">MFGSSRSGGVRGGQDQFNWDDVKVDKHRENYLGNSLMAPVGRWQKGKDLTWYAKDKKSGKALTKEQEMEAVREAEHEAMLAALGHKTIKRQPTGLTKEDLADVCRREGEGEERDVDRVSGLGSSSITNLTDRKKPVRGQRRTANLIKQIKGPTAKRKTKRKRRARRRKRKRKRKGSTEAGANLQIPTLKSTVKGGEKIPGTTTVLIHQGAVRVEPGPVTGIQEGGQRPSAGPRPPLHSATAADTTPTHPLRDTAQGGGPLNKLTGGAMIAAQTTDARFYPVFQTQTSHGEQIYCQHIYLDAVQLNILQVYTLYFAACAFKGVSSLKNVYLLTFKLL</sequence>
<reference evidence="4" key="1">
    <citation type="submission" date="2025-08" db="UniProtKB">
        <authorList>
            <consortium name="RefSeq"/>
        </authorList>
    </citation>
    <scope>IDENTIFICATION</scope>
    <source>
        <strain evidence="4">Tuebingen</strain>
        <tissue evidence="4">Fibroblasts and whole tissue</tissue>
    </source>
</reference>
<feature type="region of interest" description="Disordered" evidence="1">
    <location>
        <begin position="107"/>
        <end position="261"/>
    </location>
</feature>
<evidence type="ECO:0000259" key="2">
    <source>
        <dbReference type="Pfam" id="PF10159"/>
    </source>
</evidence>
<dbReference type="Proteomes" id="UP000000437">
    <property type="component" value="Chromosome 2"/>
</dbReference>